<dbReference type="GO" id="GO:0043161">
    <property type="term" value="P:proteasome-mediated ubiquitin-dependent protein catabolic process"/>
    <property type="evidence" value="ECO:0007669"/>
    <property type="project" value="TreeGrafter"/>
</dbReference>
<evidence type="ECO:0000256" key="4">
    <source>
        <dbReference type="ARBA" id="ARBA00022737"/>
    </source>
</evidence>
<proteinExistence type="predicted"/>
<evidence type="ECO:0000256" key="6">
    <source>
        <dbReference type="SAM" id="MobiDB-lite"/>
    </source>
</evidence>
<reference evidence="7" key="1">
    <citation type="journal article" date="2023" name="Mol. Plant Microbe Interact.">
        <title>Elucidating the Obligate Nature and Biological Capacity of an Invasive Fungal Corn Pathogen.</title>
        <authorList>
            <person name="MacCready J.S."/>
            <person name="Roggenkamp E.M."/>
            <person name="Gdanetz K."/>
            <person name="Chilvers M.I."/>
        </authorList>
    </citation>
    <scope>NUCLEOTIDE SEQUENCE</scope>
    <source>
        <strain evidence="7">PM02</strain>
    </source>
</reference>
<dbReference type="PANTHER" id="PTHR15651:SF7">
    <property type="entry name" value="ARMADILLO REPEAT-CONTAINING PROTEIN 8"/>
    <property type="match status" value="1"/>
</dbReference>
<comment type="caution">
    <text evidence="7">The sequence shown here is derived from an EMBL/GenBank/DDBJ whole genome shotgun (WGS) entry which is preliminary data.</text>
</comment>
<accession>A0AAD9I9T9</accession>
<comment type="subcellular location">
    <subcellularLocation>
        <location evidence="2">Cytoplasm</location>
    </subcellularLocation>
    <subcellularLocation>
        <location evidence="1">Nucleus</location>
    </subcellularLocation>
</comment>
<keyword evidence="5" id="KW-0539">Nucleus</keyword>
<evidence type="ECO:0000313" key="8">
    <source>
        <dbReference type="Proteomes" id="UP001217918"/>
    </source>
</evidence>
<feature type="compositionally biased region" description="Acidic residues" evidence="6">
    <location>
        <begin position="79"/>
        <end position="93"/>
    </location>
</feature>
<name>A0AAD9I9T9_9PEZI</name>
<dbReference type="GO" id="GO:0034657">
    <property type="term" value="C:GID complex"/>
    <property type="evidence" value="ECO:0007669"/>
    <property type="project" value="TreeGrafter"/>
</dbReference>
<dbReference type="InterPro" id="IPR011989">
    <property type="entry name" value="ARM-like"/>
</dbReference>
<evidence type="ECO:0000256" key="1">
    <source>
        <dbReference type="ARBA" id="ARBA00004123"/>
    </source>
</evidence>
<dbReference type="InterPro" id="IPR038739">
    <property type="entry name" value="ARMC8/Vid28"/>
</dbReference>
<evidence type="ECO:0000256" key="5">
    <source>
        <dbReference type="ARBA" id="ARBA00023242"/>
    </source>
</evidence>
<dbReference type="InterPro" id="IPR016024">
    <property type="entry name" value="ARM-type_fold"/>
</dbReference>
<keyword evidence="4" id="KW-0677">Repeat</keyword>
<dbReference type="Gene3D" id="1.25.10.10">
    <property type="entry name" value="Leucine-rich Repeat Variant"/>
    <property type="match status" value="1"/>
</dbReference>
<organism evidence="7 8">
    <name type="scientific">Phyllachora maydis</name>
    <dbReference type="NCBI Taxonomy" id="1825666"/>
    <lineage>
        <taxon>Eukaryota</taxon>
        <taxon>Fungi</taxon>
        <taxon>Dikarya</taxon>
        <taxon>Ascomycota</taxon>
        <taxon>Pezizomycotina</taxon>
        <taxon>Sordariomycetes</taxon>
        <taxon>Sordariomycetidae</taxon>
        <taxon>Phyllachorales</taxon>
        <taxon>Phyllachoraceae</taxon>
        <taxon>Phyllachora</taxon>
    </lineage>
</organism>
<dbReference type="GO" id="GO:0005634">
    <property type="term" value="C:nucleus"/>
    <property type="evidence" value="ECO:0007669"/>
    <property type="project" value="UniProtKB-SubCell"/>
</dbReference>
<dbReference type="SUPFAM" id="SSF48371">
    <property type="entry name" value="ARM repeat"/>
    <property type="match status" value="1"/>
</dbReference>
<keyword evidence="3" id="KW-0963">Cytoplasm</keyword>
<evidence type="ECO:0000256" key="2">
    <source>
        <dbReference type="ARBA" id="ARBA00004496"/>
    </source>
</evidence>
<sequence length="357" mass="40047">MRTPLINAGILDVLCEQARSEVAGLRLNSMWALKHLVWGADTELRKRAVDRLTPGLLVRLITADTEDENLFRRMRSQEDSNDEDEDMDGDDCGDGNKPWTWPAMKEFESVAAGFMRPAVPARMLQAEKKLLALRSRDVELNPERRARNNDLAIQEQGLHLIQNLISLPPSAEGYETAAGQVEMVDYVFDQLGKDRLFEIMAQKLRIKVLHPFARRSSSGPLGHSSNPRAGSVGANDSRVLYPQAKMIGAVVGILVHVAASIPRHRQLVMAQTELLKLLVNHFNNRDAEVRKQLCWMLNNLALQENGADRADCAQRTQELRRLGFLSKLEGLEQGDGELDVRERAKLAAHELKKEPLA</sequence>
<protein>
    <submittedName>
        <fullName evidence="7">Uncharacterized protein</fullName>
    </submittedName>
</protein>
<dbReference type="GO" id="GO:0005737">
    <property type="term" value="C:cytoplasm"/>
    <property type="evidence" value="ECO:0007669"/>
    <property type="project" value="UniProtKB-SubCell"/>
</dbReference>
<dbReference type="AlphaFoldDB" id="A0AAD9I9T9"/>
<dbReference type="Proteomes" id="UP001217918">
    <property type="component" value="Unassembled WGS sequence"/>
</dbReference>
<dbReference type="EMBL" id="JAQQPM010000006">
    <property type="protein sequence ID" value="KAK2072952.1"/>
    <property type="molecule type" value="Genomic_DNA"/>
</dbReference>
<evidence type="ECO:0000313" key="7">
    <source>
        <dbReference type="EMBL" id="KAK2072952.1"/>
    </source>
</evidence>
<gene>
    <name evidence="7" type="ORF">P8C59_007270</name>
</gene>
<dbReference type="PANTHER" id="PTHR15651">
    <property type="entry name" value="ARMADILLO REPEAT-CONTAINING PROTEIN 8"/>
    <property type="match status" value="1"/>
</dbReference>
<keyword evidence="8" id="KW-1185">Reference proteome</keyword>
<evidence type="ECO:0000256" key="3">
    <source>
        <dbReference type="ARBA" id="ARBA00022490"/>
    </source>
</evidence>
<feature type="region of interest" description="Disordered" evidence="6">
    <location>
        <begin position="73"/>
        <end position="97"/>
    </location>
</feature>